<evidence type="ECO:0000313" key="2">
    <source>
        <dbReference type="EMBL" id="OUA16759.1"/>
    </source>
</evidence>
<dbReference type="Proteomes" id="UP000195077">
    <property type="component" value="Unassembled WGS sequence"/>
</dbReference>
<dbReference type="RefSeq" id="WP_021728715.1">
    <property type="nucleotide sequence ID" value="NZ_CP059975.1"/>
</dbReference>
<accession>A0A9X6Q751</accession>
<evidence type="ECO:0000313" key="3">
    <source>
        <dbReference type="Proteomes" id="UP000195077"/>
    </source>
</evidence>
<sequence length="126" mass="14795">MGKKVRNTEKIVCLAKLKATQTRESVDKAISKLSLEGRIINFNTVAKEANVSKSWLYKETDIRKRIELLRKQQYNHLSTRPVTKKSSRSEEVLIKTLKMRIKEVEEENTKLKNQIQKLYGELYNKE</sequence>
<name>A0A9X6Q751_BACTU</name>
<dbReference type="InterPro" id="IPR046229">
    <property type="entry name" value="TnpC-like"/>
</dbReference>
<keyword evidence="1" id="KW-0175">Coiled coil</keyword>
<dbReference type="AlphaFoldDB" id="A0A9X6Q751"/>
<proteinExistence type="predicted"/>
<feature type="coiled-coil region" evidence="1">
    <location>
        <begin position="87"/>
        <end position="121"/>
    </location>
</feature>
<evidence type="ECO:0000256" key="1">
    <source>
        <dbReference type="SAM" id="Coils"/>
    </source>
</evidence>
<reference evidence="2 3" key="1">
    <citation type="submission" date="2016-10" db="EMBL/GenBank/DDBJ databases">
        <title>Comparative genomics of Bacillus thuringiensis reveals a path to pathogens against multiple invertebrate hosts.</title>
        <authorList>
            <person name="Zheng J."/>
            <person name="Gao Q."/>
            <person name="Liu H."/>
            <person name="Peng D."/>
            <person name="Ruan L."/>
            <person name="Sun M."/>
        </authorList>
    </citation>
    <scope>NUCLEOTIDE SEQUENCE [LARGE SCALE GENOMIC DNA]</scope>
    <source>
        <strain evidence="2">I13</strain>
    </source>
</reference>
<gene>
    <name evidence="2" type="ORF">BK775_30250</name>
</gene>
<organism evidence="2 3">
    <name type="scientific">Bacillus thuringiensis</name>
    <dbReference type="NCBI Taxonomy" id="1428"/>
    <lineage>
        <taxon>Bacteria</taxon>
        <taxon>Bacillati</taxon>
        <taxon>Bacillota</taxon>
        <taxon>Bacilli</taxon>
        <taxon>Bacillales</taxon>
        <taxon>Bacillaceae</taxon>
        <taxon>Bacillus</taxon>
        <taxon>Bacillus cereus group</taxon>
    </lineage>
</organism>
<dbReference type="EMBL" id="NFEN01000183">
    <property type="protein sequence ID" value="OUA16759.1"/>
    <property type="molecule type" value="Genomic_DNA"/>
</dbReference>
<protein>
    <submittedName>
        <fullName evidence="2">Transposase</fullName>
    </submittedName>
</protein>
<dbReference type="Pfam" id="PF19776">
    <property type="entry name" value="DUF6262"/>
    <property type="match status" value="1"/>
</dbReference>
<comment type="caution">
    <text evidence="2">The sequence shown here is derived from an EMBL/GenBank/DDBJ whole genome shotgun (WGS) entry which is preliminary data.</text>
</comment>